<evidence type="ECO:0000256" key="3">
    <source>
        <dbReference type="SAM" id="SignalP"/>
    </source>
</evidence>
<dbReference type="InterPro" id="IPR058625">
    <property type="entry name" value="MdtA-like_BSH"/>
</dbReference>
<feature type="domain" description="YknX-like C-terminal permuted SH3-like" evidence="7">
    <location>
        <begin position="293"/>
        <end position="359"/>
    </location>
</feature>
<dbReference type="InterPro" id="IPR058624">
    <property type="entry name" value="MdtA-like_HH"/>
</dbReference>
<accession>A0ABU9DA09</accession>
<proteinExistence type="inferred from homology"/>
<name>A0ABU9DA09_9PROT</name>
<dbReference type="NCBIfam" id="TIGR01730">
    <property type="entry name" value="RND_mfp"/>
    <property type="match status" value="1"/>
</dbReference>
<keyword evidence="9" id="KW-1185">Reference proteome</keyword>
<evidence type="ECO:0000256" key="2">
    <source>
        <dbReference type="SAM" id="Coils"/>
    </source>
</evidence>
<feature type="chain" id="PRO_5045294408" evidence="3">
    <location>
        <begin position="27"/>
        <end position="365"/>
    </location>
</feature>
<dbReference type="PROSITE" id="PS51257">
    <property type="entry name" value="PROKAR_LIPOPROTEIN"/>
    <property type="match status" value="1"/>
</dbReference>
<dbReference type="Gene3D" id="2.40.50.100">
    <property type="match status" value="1"/>
</dbReference>
<evidence type="ECO:0000256" key="1">
    <source>
        <dbReference type="ARBA" id="ARBA00009477"/>
    </source>
</evidence>
<dbReference type="Pfam" id="PF25954">
    <property type="entry name" value="Beta-barrel_RND_2"/>
    <property type="match status" value="1"/>
</dbReference>
<feature type="domain" description="CusB-like beta-barrel" evidence="6">
    <location>
        <begin position="216"/>
        <end position="285"/>
    </location>
</feature>
<keyword evidence="2" id="KW-0175">Coiled coil</keyword>
<evidence type="ECO:0000259" key="6">
    <source>
        <dbReference type="Pfam" id="PF25954"/>
    </source>
</evidence>
<dbReference type="Gene3D" id="2.40.30.170">
    <property type="match status" value="1"/>
</dbReference>
<protein>
    <submittedName>
        <fullName evidence="8">Efflux RND transporter periplasmic adaptor subunit</fullName>
    </submittedName>
</protein>
<feature type="domain" description="Multidrug resistance protein MdtA-like barrel-sandwich hybrid" evidence="5">
    <location>
        <begin position="69"/>
        <end position="204"/>
    </location>
</feature>
<feature type="coiled-coil region" evidence="2">
    <location>
        <begin position="147"/>
        <end position="174"/>
    </location>
</feature>
<gene>
    <name evidence="8" type="ORF">WOB96_10595</name>
</gene>
<comment type="caution">
    <text evidence="8">The sequence shown here is derived from an EMBL/GenBank/DDBJ whole genome shotgun (WGS) entry which is preliminary data.</text>
</comment>
<dbReference type="EMBL" id="JBBPCO010000010">
    <property type="protein sequence ID" value="MEK8090209.1"/>
    <property type="molecule type" value="Genomic_DNA"/>
</dbReference>
<dbReference type="InterPro" id="IPR006143">
    <property type="entry name" value="RND_pump_MFP"/>
</dbReference>
<dbReference type="PANTHER" id="PTHR30469">
    <property type="entry name" value="MULTIDRUG RESISTANCE PROTEIN MDTA"/>
    <property type="match status" value="1"/>
</dbReference>
<dbReference type="RefSeq" id="WP_341371265.1">
    <property type="nucleotide sequence ID" value="NZ_JBBPCO010000010.1"/>
</dbReference>
<sequence>MIMNKACRRMLPALVFGALLALSACGREEPASRAPAAQAPAVSAEIMPVAATQIQQLSEVPGTVIAEDQVQVSSRLMGYIRDITVHEGDPVRKGQLLFSIDPTDVQAQIGQARAGMAQAEAGLAAAKLQFERSSALLRDESIPRVQYDQAKTQLEVARAQMAQARAAMQAANAQLKYVRVGAPITGVVTQKLASAGDLAAPGKPVLVIENPDRLQVQVALSESLLAGLKPNDPVQVRLEGGNQALTGQVLRILPSADPTTHSYTVKIGLPAGTDLRSGSYVRVAIPQGTRIGVRVPQSALVERADITGVFVVDQQGVAHLRMVRTGQVSDGAVEILSGLNPGERIVRSNTATLQSGDRIDGGGHG</sequence>
<dbReference type="Gene3D" id="1.10.287.470">
    <property type="entry name" value="Helix hairpin bin"/>
    <property type="match status" value="1"/>
</dbReference>
<feature type="domain" description="Multidrug resistance protein MdtA-like alpha-helical hairpin" evidence="4">
    <location>
        <begin position="110"/>
        <end position="177"/>
    </location>
</feature>
<dbReference type="Pfam" id="PF25876">
    <property type="entry name" value="HH_MFP_RND"/>
    <property type="match status" value="1"/>
</dbReference>
<dbReference type="InterPro" id="IPR058637">
    <property type="entry name" value="YknX-like_C"/>
</dbReference>
<organism evidence="8 9">
    <name type="scientific">Thermithiobacillus plumbiphilus</name>
    <dbReference type="NCBI Taxonomy" id="1729899"/>
    <lineage>
        <taxon>Bacteria</taxon>
        <taxon>Pseudomonadati</taxon>
        <taxon>Pseudomonadota</taxon>
        <taxon>Acidithiobacillia</taxon>
        <taxon>Acidithiobacillales</taxon>
        <taxon>Thermithiobacillaceae</taxon>
        <taxon>Thermithiobacillus</taxon>
    </lineage>
</organism>
<dbReference type="Proteomes" id="UP001446205">
    <property type="component" value="Unassembled WGS sequence"/>
</dbReference>
<dbReference type="PANTHER" id="PTHR30469:SF15">
    <property type="entry name" value="HLYD FAMILY OF SECRETION PROTEINS"/>
    <property type="match status" value="1"/>
</dbReference>
<dbReference type="SUPFAM" id="SSF111369">
    <property type="entry name" value="HlyD-like secretion proteins"/>
    <property type="match status" value="1"/>
</dbReference>
<dbReference type="Pfam" id="PF25917">
    <property type="entry name" value="BSH_RND"/>
    <property type="match status" value="1"/>
</dbReference>
<dbReference type="InterPro" id="IPR058792">
    <property type="entry name" value="Beta-barrel_RND_2"/>
</dbReference>
<evidence type="ECO:0000259" key="5">
    <source>
        <dbReference type="Pfam" id="PF25917"/>
    </source>
</evidence>
<dbReference type="Pfam" id="PF25989">
    <property type="entry name" value="YknX_C"/>
    <property type="match status" value="1"/>
</dbReference>
<evidence type="ECO:0000259" key="4">
    <source>
        <dbReference type="Pfam" id="PF25876"/>
    </source>
</evidence>
<evidence type="ECO:0000313" key="8">
    <source>
        <dbReference type="EMBL" id="MEK8090209.1"/>
    </source>
</evidence>
<keyword evidence="3" id="KW-0732">Signal</keyword>
<evidence type="ECO:0000313" key="9">
    <source>
        <dbReference type="Proteomes" id="UP001446205"/>
    </source>
</evidence>
<evidence type="ECO:0000259" key="7">
    <source>
        <dbReference type="Pfam" id="PF25989"/>
    </source>
</evidence>
<dbReference type="Gene3D" id="2.40.420.20">
    <property type="match status" value="1"/>
</dbReference>
<comment type="similarity">
    <text evidence="1">Belongs to the membrane fusion protein (MFP) (TC 8.A.1) family.</text>
</comment>
<feature type="signal peptide" evidence="3">
    <location>
        <begin position="1"/>
        <end position="26"/>
    </location>
</feature>
<reference evidence="8 9" key="1">
    <citation type="submission" date="2024-04" db="EMBL/GenBank/DDBJ databases">
        <authorList>
            <person name="Abashina T."/>
            <person name="Shaikin A."/>
        </authorList>
    </citation>
    <scope>NUCLEOTIDE SEQUENCE [LARGE SCALE GENOMIC DNA]</scope>
    <source>
        <strain evidence="8 9">AAFK</strain>
    </source>
</reference>